<keyword evidence="5" id="KW-1185">Reference proteome</keyword>
<feature type="domain" description="CRISPR type III-associated protein" evidence="3">
    <location>
        <begin position="9"/>
        <end position="191"/>
    </location>
</feature>
<feature type="region of interest" description="Disordered" evidence="2">
    <location>
        <begin position="107"/>
        <end position="136"/>
    </location>
</feature>
<gene>
    <name evidence="4" type="ORF">SAMN05421790_101448</name>
</gene>
<dbReference type="EMBL" id="FTOD01000001">
    <property type="protein sequence ID" value="SIS41560.1"/>
    <property type="molecule type" value="Genomic_DNA"/>
</dbReference>
<reference evidence="5" key="1">
    <citation type="submission" date="2017-01" db="EMBL/GenBank/DDBJ databases">
        <authorList>
            <person name="Varghese N."/>
            <person name="Submissions S."/>
        </authorList>
    </citation>
    <scope>NUCLEOTIDE SEQUENCE [LARGE SCALE GENOMIC DNA]</scope>
    <source>
        <strain evidence="5">DSM 45196</strain>
    </source>
</reference>
<keyword evidence="1" id="KW-0051">Antiviral defense</keyword>
<dbReference type="Pfam" id="PF03787">
    <property type="entry name" value="RAMPs"/>
    <property type="match status" value="1"/>
</dbReference>
<evidence type="ECO:0000313" key="5">
    <source>
        <dbReference type="Proteomes" id="UP000186795"/>
    </source>
</evidence>
<evidence type="ECO:0000313" key="4">
    <source>
        <dbReference type="EMBL" id="SIS41560.1"/>
    </source>
</evidence>
<dbReference type="Proteomes" id="UP000186795">
    <property type="component" value="Unassembled WGS sequence"/>
</dbReference>
<organism evidence="4 5">
    <name type="scientific">Kroppenstedtia eburnea</name>
    <dbReference type="NCBI Taxonomy" id="714067"/>
    <lineage>
        <taxon>Bacteria</taxon>
        <taxon>Bacillati</taxon>
        <taxon>Bacillota</taxon>
        <taxon>Bacilli</taxon>
        <taxon>Bacillales</taxon>
        <taxon>Thermoactinomycetaceae</taxon>
        <taxon>Kroppenstedtia</taxon>
    </lineage>
</organism>
<dbReference type="AlphaFoldDB" id="A0A1N7IWV2"/>
<evidence type="ECO:0000259" key="3">
    <source>
        <dbReference type="Pfam" id="PF03787"/>
    </source>
</evidence>
<evidence type="ECO:0000256" key="2">
    <source>
        <dbReference type="SAM" id="MobiDB-lite"/>
    </source>
</evidence>
<evidence type="ECO:0000256" key="1">
    <source>
        <dbReference type="ARBA" id="ARBA00023118"/>
    </source>
</evidence>
<name>A0A1N7IWV2_9BACL</name>
<dbReference type="GO" id="GO:0051607">
    <property type="term" value="P:defense response to virus"/>
    <property type="evidence" value="ECO:0007669"/>
    <property type="project" value="UniProtKB-KW"/>
</dbReference>
<proteinExistence type="predicted"/>
<sequence length="385" mass="43920">MELLEVTYRIQTPLFLGGVDPHQAEMRVPSIKGALRFWYRAVDPAYTRMEEDLFGSAQAGKGQSRFLIRMETSSLKSDVIRKKDKQMLEKLKKLSYLSFFLTPNSKEKKASLTPHSGKKKKKGSRTPNSEEEQGRGYLAPKQDLKFSIVLRPPVKGEENPPEAWHSVLASVWLLGHIGGLGSRSRRGFGTVALKSWKLTGNDQADQWLRELPIAHGAESMEKWYQRWLEGLSRIQSWFGDVSKADHTVIDRQASFFYGAQGYGCWDQALFEAAKDLKYFRKEPSHSCDRIALGLPMISQKRHEPEIEYKPIDFERVASPVWIRVVQAGDKFYPVFAILSAPYPSQVETKREGKRIGKFPAPDVSSILRQFADHLRQRQYQGEGGQ</sequence>
<protein>
    <submittedName>
        <fullName evidence="4">CRISPR-associated protein Cmr1</fullName>
    </submittedName>
</protein>
<dbReference type="InterPro" id="IPR005537">
    <property type="entry name" value="RAMP_III_fam"/>
</dbReference>
<dbReference type="InterPro" id="IPR007522">
    <property type="entry name" value="CRISPR-assoc_prot_TM1795"/>
</dbReference>
<dbReference type="OrthoDB" id="190500at2"/>
<dbReference type="NCBIfam" id="TIGR01894">
    <property type="entry name" value="cas_TM1795_cmr1"/>
    <property type="match status" value="1"/>
</dbReference>
<dbReference type="RefSeq" id="WP_076523082.1">
    <property type="nucleotide sequence ID" value="NZ_CP048103.1"/>
</dbReference>
<accession>A0A1N7IWV2</accession>